<evidence type="ECO:0000313" key="7">
    <source>
        <dbReference type="EMBL" id="EQC34045.1"/>
    </source>
</evidence>
<dbReference type="PROSITE" id="PS50801">
    <property type="entry name" value="STAS"/>
    <property type="match status" value="1"/>
</dbReference>
<sequence length="636" mass="69614">MVQHRLKKLFPLLQWVPSYNIQRDLKFDVIAGVTVAMMIVPQEISLANVMAVPAQYGLYTAALTPVLYTIFGTSRVLSVANGSEVSLMVGTYLQTIPNMKERVAVGILISFLVGCINFALGCLRLGVVADFFSRPVMGGFLSAGGILIMVAQFPTWLQLSLPTHAYPLQTIYEIFHNFNKINWISFTIGVLSMIVLAFFKYAKKHLVEAPKLTELLDGPSSTHPVATPREQWGFSLNEGDYATMEEDHDKPAEKGLLRKTTALQEGSGKTKAVFLFLLRTLLDLGPLVICFFGILAGYLIGEKRVKVTGHVPQGMPSVVLPWYGYSDGLIKTDSFGSILLQAATMALVVYSTSVAIAKRLAVRGNYDIDSNQELLALGFASGVGAFFQVMPPTGGMSRTAVNVQSAKTQLASFITVTLVILVLLFLTDALYYLPKASLASIIIVAGFWLIEVDEAKWLFKAKRDEFYVWMVSFVLTVGLGILPGLFGSIGCSLLAVMIKTKRPVVCLLGLNADGHYVDTSVHPEAVMPNDTLIVRVEGSLYFGNAEFLSQYIMTQLVLHAGRRLVVLDTTFLHDIDATSIQTFEILEERLTHLDATVSFANARGQAASILSTSGLCKIEPSQSLDQVLLALRRDNS</sequence>
<keyword evidence="8" id="KW-1185">Reference proteome</keyword>
<dbReference type="SUPFAM" id="SSF52091">
    <property type="entry name" value="SpoIIaa-like"/>
    <property type="match status" value="1"/>
</dbReference>
<dbReference type="InterPro" id="IPR011547">
    <property type="entry name" value="SLC26A/SulP_dom"/>
</dbReference>
<feature type="transmembrane region" description="Helical" evidence="5">
    <location>
        <begin position="273"/>
        <end position="300"/>
    </location>
</feature>
<reference evidence="7 8" key="1">
    <citation type="submission" date="2012-04" db="EMBL/GenBank/DDBJ databases">
        <title>The Genome Sequence of Saprolegnia declina VS20.</title>
        <authorList>
            <consortium name="The Broad Institute Genome Sequencing Platform"/>
            <person name="Russ C."/>
            <person name="Nusbaum C."/>
            <person name="Tyler B."/>
            <person name="van West P."/>
            <person name="Dieguez-Uribeondo J."/>
            <person name="de Bruijn I."/>
            <person name="Tripathy S."/>
            <person name="Jiang R."/>
            <person name="Young S.K."/>
            <person name="Zeng Q."/>
            <person name="Gargeya S."/>
            <person name="Fitzgerald M."/>
            <person name="Haas B."/>
            <person name="Abouelleil A."/>
            <person name="Alvarado L."/>
            <person name="Arachchi H.M."/>
            <person name="Berlin A."/>
            <person name="Chapman S.B."/>
            <person name="Goldberg J."/>
            <person name="Griggs A."/>
            <person name="Gujja S."/>
            <person name="Hansen M."/>
            <person name="Howarth C."/>
            <person name="Imamovic A."/>
            <person name="Larimer J."/>
            <person name="McCowen C."/>
            <person name="Montmayeur A."/>
            <person name="Murphy C."/>
            <person name="Neiman D."/>
            <person name="Pearson M."/>
            <person name="Priest M."/>
            <person name="Roberts A."/>
            <person name="Saif S."/>
            <person name="Shea T."/>
            <person name="Sisk P."/>
            <person name="Sykes S."/>
            <person name="Wortman J."/>
            <person name="Nusbaum C."/>
            <person name="Birren B."/>
        </authorList>
    </citation>
    <scope>NUCLEOTIDE SEQUENCE [LARGE SCALE GENOMIC DNA]</scope>
    <source>
        <strain evidence="7 8">VS20</strain>
    </source>
</reference>
<feature type="transmembrane region" description="Helical" evidence="5">
    <location>
        <begin position="139"/>
        <end position="161"/>
    </location>
</feature>
<dbReference type="Pfam" id="PF00916">
    <property type="entry name" value="Sulfate_transp"/>
    <property type="match status" value="2"/>
</dbReference>
<evidence type="ECO:0000256" key="4">
    <source>
        <dbReference type="ARBA" id="ARBA00023136"/>
    </source>
</evidence>
<dbReference type="STRING" id="1156394.T0QJX1"/>
<dbReference type="PROSITE" id="PS01130">
    <property type="entry name" value="SLC26A"/>
    <property type="match status" value="1"/>
</dbReference>
<feature type="transmembrane region" description="Helical" evidence="5">
    <location>
        <begin position="56"/>
        <end position="77"/>
    </location>
</feature>
<dbReference type="InParanoid" id="T0QJX1"/>
<dbReference type="GeneID" id="19948986"/>
<dbReference type="Proteomes" id="UP000030762">
    <property type="component" value="Unassembled WGS sequence"/>
</dbReference>
<dbReference type="AlphaFoldDB" id="T0QJX1"/>
<feature type="domain" description="STAS" evidence="6">
    <location>
        <begin position="521"/>
        <end position="615"/>
    </location>
</feature>
<protein>
    <recommendedName>
        <fullName evidence="6">STAS domain-containing protein</fullName>
    </recommendedName>
</protein>
<dbReference type="CDD" id="cd07042">
    <property type="entry name" value="STAS_SulP_like_sulfate_transporter"/>
    <property type="match status" value="1"/>
</dbReference>
<dbReference type="RefSeq" id="XP_008612357.1">
    <property type="nucleotide sequence ID" value="XM_008614135.1"/>
</dbReference>
<comment type="subcellular location">
    <subcellularLocation>
        <location evidence="1">Membrane</location>
        <topology evidence="1">Multi-pass membrane protein</topology>
    </subcellularLocation>
</comment>
<organism evidence="7 8">
    <name type="scientific">Saprolegnia diclina (strain VS20)</name>
    <dbReference type="NCBI Taxonomy" id="1156394"/>
    <lineage>
        <taxon>Eukaryota</taxon>
        <taxon>Sar</taxon>
        <taxon>Stramenopiles</taxon>
        <taxon>Oomycota</taxon>
        <taxon>Saprolegniomycetes</taxon>
        <taxon>Saprolegniales</taxon>
        <taxon>Saprolegniaceae</taxon>
        <taxon>Saprolegnia</taxon>
    </lineage>
</organism>
<evidence type="ECO:0000313" key="8">
    <source>
        <dbReference type="Proteomes" id="UP000030762"/>
    </source>
</evidence>
<dbReference type="GO" id="GO:0008271">
    <property type="term" value="F:secondary active sulfate transmembrane transporter activity"/>
    <property type="evidence" value="ECO:0007669"/>
    <property type="project" value="InterPro"/>
</dbReference>
<proteinExistence type="predicted"/>
<name>T0QJX1_SAPDV</name>
<keyword evidence="4 5" id="KW-0472">Membrane</keyword>
<feature type="transmembrane region" description="Helical" evidence="5">
    <location>
        <begin position="181"/>
        <end position="202"/>
    </location>
</feature>
<feature type="transmembrane region" description="Helical" evidence="5">
    <location>
        <begin position="374"/>
        <end position="390"/>
    </location>
</feature>
<dbReference type="VEuPathDB" id="FungiDB:SDRG_08259"/>
<dbReference type="InterPro" id="IPR001902">
    <property type="entry name" value="SLC26A/SulP_fam"/>
</dbReference>
<evidence type="ECO:0000256" key="3">
    <source>
        <dbReference type="ARBA" id="ARBA00022989"/>
    </source>
</evidence>
<dbReference type="Gene3D" id="3.30.750.24">
    <property type="entry name" value="STAS domain"/>
    <property type="match status" value="1"/>
</dbReference>
<dbReference type="InterPro" id="IPR018045">
    <property type="entry name" value="S04_transporter_CS"/>
</dbReference>
<evidence type="ECO:0000259" key="6">
    <source>
        <dbReference type="PROSITE" id="PS50801"/>
    </source>
</evidence>
<dbReference type="OrthoDB" id="288203at2759"/>
<dbReference type="eggNOG" id="KOG0236">
    <property type="taxonomic scope" value="Eukaryota"/>
</dbReference>
<feature type="transmembrane region" description="Helical" evidence="5">
    <location>
        <begin position="410"/>
        <end position="426"/>
    </location>
</feature>
<keyword evidence="3 5" id="KW-1133">Transmembrane helix</keyword>
<dbReference type="GO" id="GO:0016020">
    <property type="term" value="C:membrane"/>
    <property type="evidence" value="ECO:0007669"/>
    <property type="project" value="UniProtKB-SubCell"/>
</dbReference>
<feature type="transmembrane region" description="Helical" evidence="5">
    <location>
        <begin position="103"/>
        <end position="127"/>
    </location>
</feature>
<evidence type="ECO:0000256" key="5">
    <source>
        <dbReference type="SAM" id="Phobius"/>
    </source>
</evidence>
<feature type="transmembrane region" description="Helical" evidence="5">
    <location>
        <begin position="338"/>
        <end position="362"/>
    </location>
</feature>
<dbReference type="EMBL" id="JH767156">
    <property type="protein sequence ID" value="EQC34045.1"/>
    <property type="molecule type" value="Genomic_DNA"/>
</dbReference>
<dbReference type="PANTHER" id="PTHR11814">
    <property type="entry name" value="SULFATE TRANSPORTER"/>
    <property type="match status" value="1"/>
</dbReference>
<keyword evidence="2 5" id="KW-0812">Transmembrane</keyword>
<accession>T0QJX1</accession>
<dbReference type="OMA" id="TGPMSVT"/>
<feature type="transmembrane region" description="Helical" evidence="5">
    <location>
        <begin position="433"/>
        <end position="450"/>
    </location>
</feature>
<feature type="transmembrane region" description="Helical" evidence="5">
    <location>
        <begin position="470"/>
        <end position="498"/>
    </location>
</feature>
<evidence type="ECO:0000256" key="2">
    <source>
        <dbReference type="ARBA" id="ARBA00022692"/>
    </source>
</evidence>
<gene>
    <name evidence="7" type="ORF">SDRG_08259</name>
</gene>
<dbReference type="InterPro" id="IPR036513">
    <property type="entry name" value="STAS_dom_sf"/>
</dbReference>
<dbReference type="Pfam" id="PF01740">
    <property type="entry name" value="STAS"/>
    <property type="match status" value="1"/>
</dbReference>
<dbReference type="InterPro" id="IPR002645">
    <property type="entry name" value="STAS_dom"/>
</dbReference>
<evidence type="ECO:0000256" key="1">
    <source>
        <dbReference type="ARBA" id="ARBA00004141"/>
    </source>
</evidence>